<evidence type="ECO:0000259" key="2">
    <source>
        <dbReference type="Pfam" id="PF11127"/>
    </source>
</evidence>
<organism evidence="3 4">
    <name type="scientific">Tepidiforma flava</name>
    <dbReference type="NCBI Taxonomy" id="3004094"/>
    <lineage>
        <taxon>Bacteria</taxon>
        <taxon>Bacillati</taxon>
        <taxon>Chloroflexota</taxon>
        <taxon>Tepidiformia</taxon>
        <taxon>Tepidiformales</taxon>
        <taxon>Tepidiformaceae</taxon>
        <taxon>Tepidiforma</taxon>
    </lineage>
</organism>
<feature type="domain" description="Inner membrane protein YgaP-like transmembrane" evidence="2">
    <location>
        <begin position="25"/>
        <end position="74"/>
    </location>
</feature>
<protein>
    <submittedName>
        <fullName evidence="3">DUF2892 domain-containing protein</fullName>
    </submittedName>
</protein>
<dbReference type="Proteomes" id="UP001212803">
    <property type="component" value="Chromosome"/>
</dbReference>
<keyword evidence="1" id="KW-1133">Transmembrane helix</keyword>
<name>A0ABY7M2H0_9CHLR</name>
<evidence type="ECO:0000313" key="3">
    <source>
        <dbReference type="EMBL" id="WBL34884.1"/>
    </source>
</evidence>
<dbReference type="InterPro" id="IPR021309">
    <property type="entry name" value="YgaP-like_TM"/>
</dbReference>
<evidence type="ECO:0000256" key="1">
    <source>
        <dbReference type="SAM" id="Phobius"/>
    </source>
</evidence>
<evidence type="ECO:0000313" key="4">
    <source>
        <dbReference type="Proteomes" id="UP001212803"/>
    </source>
</evidence>
<proteinExistence type="predicted"/>
<feature type="transmembrane region" description="Helical" evidence="1">
    <location>
        <begin position="26"/>
        <end position="43"/>
    </location>
</feature>
<keyword evidence="4" id="KW-1185">Reference proteome</keyword>
<dbReference type="EMBL" id="CP115149">
    <property type="protein sequence ID" value="WBL34884.1"/>
    <property type="molecule type" value="Genomic_DNA"/>
</dbReference>
<keyword evidence="1" id="KW-0472">Membrane</keyword>
<dbReference type="RefSeq" id="WP_270055412.1">
    <property type="nucleotide sequence ID" value="NZ_CP115149.1"/>
</dbReference>
<reference evidence="3 4" key="1">
    <citation type="journal article" date="2023" name="ISME J.">
        <title>Thermophilic Dehalococcoidia with unusual traits shed light on an unexpected past.</title>
        <authorList>
            <person name="Palmer M."/>
            <person name="Covington J.K."/>
            <person name="Zhou E.M."/>
            <person name="Thomas S.C."/>
            <person name="Habib N."/>
            <person name="Seymour C.O."/>
            <person name="Lai D."/>
            <person name="Johnston J."/>
            <person name="Hashimi A."/>
            <person name="Jiao J.Y."/>
            <person name="Muok A.R."/>
            <person name="Liu L."/>
            <person name="Xian W.D."/>
            <person name="Zhi X.Y."/>
            <person name="Li M.M."/>
            <person name="Silva L.P."/>
            <person name="Bowen B.P."/>
            <person name="Louie K."/>
            <person name="Briegel A."/>
            <person name="Pett-Ridge J."/>
            <person name="Weber P.K."/>
            <person name="Tocheva E.I."/>
            <person name="Woyke T."/>
            <person name="Northen T.R."/>
            <person name="Mayali X."/>
            <person name="Li W.J."/>
            <person name="Hedlund B.P."/>
        </authorList>
    </citation>
    <scope>NUCLEOTIDE SEQUENCE [LARGE SCALE GENOMIC DNA]</scope>
    <source>
        <strain evidence="3 4">YIM 72310</strain>
    </source>
</reference>
<gene>
    <name evidence="3" type="ORF">O0235_08760</name>
</gene>
<dbReference type="Pfam" id="PF11127">
    <property type="entry name" value="YgaP-like_TM"/>
    <property type="match status" value="1"/>
</dbReference>
<sequence>MQRTAPVSEPRPGRFPRLVASKPGRLLRAALGATLVGAGLFAVGGPAGIALAVFGLVPILTGALNLCPLAPLWGGHFFGANSCAARPPKR</sequence>
<keyword evidence="1" id="KW-0812">Transmembrane</keyword>
<accession>A0ABY7M2H0</accession>